<organism evidence="2">
    <name type="scientific">Culex pipiens</name>
    <name type="common">House mosquito</name>
    <dbReference type="NCBI Taxonomy" id="7175"/>
    <lineage>
        <taxon>Eukaryota</taxon>
        <taxon>Metazoa</taxon>
        <taxon>Ecdysozoa</taxon>
        <taxon>Arthropoda</taxon>
        <taxon>Hexapoda</taxon>
        <taxon>Insecta</taxon>
        <taxon>Pterygota</taxon>
        <taxon>Neoptera</taxon>
        <taxon>Endopterygota</taxon>
        <taxon>Diptera</taxon>
        <taxon>Nematocera</taxon>
        <taxon>Culicoidea</taxon>
        <taxon>Culicidae</taxon>
        <taxon>Culicinae</taxon>
        <taxon>Culicini</taxon>
        <taxon>Culex</taxon>
        <taxon>Culex</taxon>
    </lineage>
</organism>
<evidence type="ECO:0000256" key="1">
    <source>
        <dbReference type="SAM" id="SignalP"/>
    </source>
</evidence>
<dbReference type="EMBL" id="HBUE01142306">
    <property type="protein sequence ID" value="CAG6501395.1"/>
    <property type="molecule type" value="Transcribed_RNA"/>
</dbReference>
<proteinExistence type="predicted"/>
<evidence type="ECO:0000313" key="2">
    <source>
        <dbReference type="EMBL" id="CAG6501395.1"/>
    </source>
</evidence>
<feature type="signal peptide" evidence="1">
    <location>
        <begin position="1"/>
        <end position="21"/>
    </location>
</feature>
<accession>A0A8D8CW05</accession>
<dbReference type="AlphaFoldDB" id="A0A8D8CW05"/>
<protein>
    <submittedName>
        <fullName evidence="2">(northern house mosquito) hypothetical protein</fullName>
    </submittedName>
</protein>
<keyword evidence="1" id="KW-0732">Signal</keyword>
<sequence length="133" mass="13631">MFGSAAAAAASILFNSASISAALPAPLLLAPPPPGSPPPPTANLGALFAPFPPTQSNTDGLLFPASLTTLTSRLLLVSPDRLIVISLPFATSTRTGAGEAQANPISPVNVIKTERMAGSHDSVDFLSTILLWW</sequence>
<reference evidence="2" key="1">
    <citation type="submission" date="2021-05" db="EMBL/GenBank/DDBJ databases">
        <authorList>
            <person name="Alioto T."/>
            <person name="Alioto T."/>
            <person name="Gomez Garrido J."/>
        </authorList>
    </citation>
    <scope>NUCLEOTIDE SEQUENCE</scope>
</reference>
<feature type="chain" id="PRO_5034532118" evidence="1">
    <location>
        <begin position="22"/>
        <end position="133"/>
    </location>
</feature>
<name>A0A8D8CW05_CULPI</name>